<evidence type="ECO:0000313" key="1">
    <source>
        <dbReference type="EMBL" id="KAI4863891.1"/>
    </source>
</evidence>
<comment type="caution">
    <text evidence="1">The sequence shown here is derived from an EMBL/GenBank/DDBJ whole genome shotgun (WGS) entry which is preliminary data.</text>
</comment>
<dbReference type="EMBL" id="MU393495">
    <property type="protein sequence ID" value="KAI4863891.1"/>
    <property type="molecule type" value="Genomic_DNA"/>
</dbReference>
<organism evidence="1 2">
    <name type="scientific">Hypoxylon rubiginosum</name>
    <dbReference type="NCBI Taxonomy" id="110542"/>
    <lineage>
        <taxon>Eukaryota</taxon>
        <taxon>Fungi</taxon>
        <taxon>Dikarya</taxon>
        <taxon>Ascomycota</taxon>
        <taxon>Pezizomycotina</taxon>
        <taxon>Sordariomycetes</taxon>
        <taxon>Xylariomycetidae</taxon>
        <taxon>Xylariales</taxon>
        <taxon>Hypoxylaceae</taxon>
        <taxon>Hypoxylon</taxon>
    </lineage>
</organism>
<reference evidence="1 2" key="1">
    <citation type="journal article" date="2022" name="New Phytol.">
        <title>Ecological generalism drives hyperdiversity of secondary metabolite gene clusters in xylarialean endophytes.</title>
        <authorList>
            <person name="Franco M.E.E."/>
            <person name="Wisecaver J.H."/>
            <person name="Arnold A.E."/>
            <person name="Ju Y.M."/>
            <person name="Slot J.C."/>
            <person name="Ahrendt S."/>
            <person name="Moore L.P."/>
            <person name="Eastman K.E."/>
            <person name="Scott K."/>
            <person name="Konkel Z."/>
            <person name="Mondo S.J."/>
            <person name="Kuo A."/>
            <person name="Hayes R.D."/>
            <person name="Haridas S."/>
            <person name="Andreopoulos B."/>
            <person name="Riley R."/>
            <person name="LaButti K."/>
            <person name="Pangilinan J."/>
            <person name="Lipzen A."/>
            <person name="Amirebrahimi M."/>
            <person name="Yan J."/>
            <person name="Adam C."/>
            <person name="Keymanesh K."/>
            <person name="Ng V."/>
            <person name="Louie K."/>
            <person name="Northen T."/>
            <person name="Drula E."/>
            <person name="Henrissat B."/>
            <person name="Hsieh H.M."/>
            <person name="Youens-Clark K."/>
            <person name="Lutzoni F."/>
            <person name="Miadlikowska J."/>
            <person name="Eastwood D.C."/>
            <person name="Hamelin R.C."/>
            <person name="Grigoriev I.V."/>
            <person name="U'Ren J.M."/>
        </authorList>
    </citation>
    <scope>NUCLEOTIDE SEQUENCE [LARGE SCALE GENOMIC DNA]</scope>
    <source>
        <strain evidence="1 2">CBS 119005</strain>
    </source>
</reference>
<keyword evidence="2" id="KW-1185">Reference proteome</keyword>
<proteinExistence type="predicted"/>
<evidence type="ECO:0000313" key="2">
    <source>
        <dbReference type="Proteomes" id="UP001497700"/>
    </source>
</evidence>
<gene>
    <name evidence="1" type="ORF">F4820DRAFT_425366</name>
</gene>
<accession>A0ACB9YXU2</accession>
<name>A0ACB9YXU2_9PEZI</name>
<protein>
    <submittedName>
        <fullName evidence="1">Haloacid dehalogenase-like hydrolase-domain-containing protein</fullName>
    </submittedName>
</protein>
<dbReference type="Proteomes" id="UP001497700">
    <property type="component" value="Unassembled WGS sequence"/>
</dbReference>
<sequence length="293" mass="31415">MSIFLDFDGTITAKDTVGELANFALRVRAAEGQDLRRAWDDVVAAYVGDHRAHVAGYVPPAADRCLPAQEVEFLRRAKGVETSSLARVGRSRLFRGIGAAAFREAGRALVADGTVELRPGFRRFVRDRVEQGWRVWVLSVNWSAAFIEGACGGGRGGLPGLEVVANEVRDDGSVAGPAVLNPPGATDGGGEGGEEPRNLTNSRDKLDAMEAVLAAAGLAAQPSIYFGDSTTDLECLLAVDRGFVVSDREDSSLLRTLRRIGKEVPHVRDQTATSKLAWTSDYEDLPDDMFALG</sequence>